<evidence type="ECO:0000313" key="2">
    <source>
        <dbReference type="EMBL" id="HIQ97803.1"/>
    </source>
</evidence>
<feature type="transmembrane region" description="Helical" evidence="1">
    <location>
        <begin position="216"/>
        <end position="235"/>
    </location>
</feature>
<keyword evidence="1" id="KW-0472">Membrane</keyword>
<evidence type="ECO:0000313" key="3">
    <source>
        <dbReference type="Proteomes" id="UP000886886"/>
    </source>
</evidence>
<evidence type="ECO:0000256" key="1">
    <source>
        <dbReference type="SAM" id="Phobius"/>
    </source>
</evidence>
<name>A0A9D1D2L3_9FIRM</name>
<dbReference type="Proteomes" id="UP000886886">
    <property type="component" value="Unassembled WGS sequence"/>
</dbReference>
<protein>
    <submittedName>
        <fullName evidence="2">Uncharacterized protein</fullName>
    </submittedName>
</protein>
<sequence>MSVEERLRAYAKEQGKGTLDEEKLQAAIRTSKEAFWRSETERETTWLEFLYQQATYIRKRWWAAQGGVLLVMWLALYLSDSSRQVQRYMGIMTPLFVILILPELWKNRSSGSMEVEGAAFFPIQKIYAARLLLFAMADLLLVSVFLAAITWSVELAVMDILIQFVLPLNVTCCICFRTLCSRRDLNIFSALAACFSWIIGWMLLVSNDRIYDRISIPVWIGAVLVSFFGLFYSVWRMWKDSGTYYELVQ</sequence>
<comment type="caution">
    <text evidence="2">The sequence shown here is derived from an EMBL/GenBank/DDBJ whole genome shotgun (WGS) entry which is preliminary data.</text>
</comment>
<feature type="transmembrane region" description="Helical" evidence="1">
    <location>
        <begin position="126"/>
        <end position="149"/>
    </location>
</feature>
<reference evidence="2" key="1">
    <citation type="submission" date="2020-10" db="EMBL/GenBank/DDBJ databases">
        <authorList>
            <person name="Gilroy R."/>
        </authorList>
    </citation>
    <scope>NUCLEOTIDE SEQUENCE</scope>
    <source>
        <strain evidence="2">ChiSjej3B21-11622</strain>
    </source>
</reference>
<keyword evidence="1" id="KW-1133">Transmembrane helix</keyword>
<dbReference type="EMBL" id="DVFT01000216">
    <property type="protein sequence ID" value="HIQ97803.1"/>
    <property type="molecule type" value="Genomic_DNA"/>
</dbReference>
<proteinExistence type="predicted"/>
<feature type="transmembrane region" description="Helical" evidence="1">
    <location>
        <begin position="185"/>
        <end position="204"/>
    </location>
</feature>
<keyword evidence="1" id="KW-0812">Transmembrane</keyword>
<organism evidence="2 3">
    <name type="scientific">Candidatus Limivivens merdigallinarum</name>
    <dbReference type="NCBI Taxonomy" id="2840859"/>
    <lineage>
        <taxon>Bacteria</taxon>
        <taxon>Bacillati</taxon>
        <taxon>Bacillota</taxon>
        <taxon>Clostridia</taxon>
        <taxon>Lachnospirales</taxon>
        <taxon>Lachnospiraceae</taxon>
        <taxon>Lachnospiraceae incertae sedis</taxon>
        <taxon>Candidatus Limivivens</taxon>
    </lineage>
</organism>
<feature type="transmembrane region" description="Helical" evidence="1">
    <location>
        <begin position="155"/>
        <end position="176"/>
    </location>
</feature>
<feature type="transmembrane region" description="Helical" evidence="1">
    <location>
        <begin position="85"/>
        <end position="105"/>
    </location>
</feature>
<feature type="transmembrane region" description="Helical" evidence="1">
    <location>
        <begin position="61"/>
        <end position="79"/>
    </location>
</feature>
<reference evidence="2" key="2">
    <citation type="journal article" date="2021" name="PeerJ">
        <title>Extensive microbial diversity within the chicken gut microbiome revealed by metagenomics and culture.</title>
        <authorList>
            <person name="Gilroy R."/>
            <person name="Ravi A."/>
            <person name="Getino M."/>
            <person name="Pursley I."/>
            <person name="Horton D.L."/>
            <person name="Alikhan N.F."/>
            <person name="Baker D."/>
            <person name="Gharbi K."/>
            <person name="Hall N."/>
            <person name="Watson M."/>
            <person name="Adriaenssens E.M."/>
            <person name="Foster-Nyarko E."/>
            <person name="Jarju S."/>
            <person name="Secka A."/>
            <person name="Antonio M."/>
            <person name="Oren A."/>
            <person name="Chaudhuri R.R."/>
            <person name="La Ragione R."/>
            <person name="Hildebrand F."/>
            <person name="Pallen M.J."/>
        </authorList>
    </citation>
    <scope>NUCLEOTIDE SEQUENCE</scope>
    <source>
        <strain evidence="2">ChiSjej3B21-11622</strain>
    </source>
</reference>
<gene>
    <name evidence="2" type="ORF">IAB26_14740</name>
</gene>
<accession>A0A9D1D2L3</accession>
<dbReference type="AlphaFoldDB" id="A0A9D1D2L3"/>